<dbReference type="InterPro" id="IPR011006">
    <property type="entry name" value="CheY-like_superfamily"/>
</dbReference>
<name>A0A3G2L9Z0_9FLAO</name>
<gene>
    <name evidence="10" type="ORF">D1013_17680</name>
</gene>
<dbReference type="KEGG" id="emar:D1013_17680"/>
<evidence type="ECO:0000256" key="1">
    <source>
        <dbReference type="ARBA" id="ARBA00022553"/>
    </source>
</evidence>
<evidence type="ECO:0000256" key="4">
    <source>
        <dbReference type="ARBA" id="ARBA00023125"/>
    </source>
</evidence>
<keyword evidence="2" id="KW-0902">Two-component regulatory system</keyword>
<dbReference type="InterPro" id="IPR039420">
    <property type="entry name" value="WalR-like"/>
</dbReference>
<dbReference type="InterPro" id="IPR001867">
    <property type="entry name" value="OmpR/PhoB-type_DNA-bd"/>
</dbReference>
<dbReference type="GO" id="GO:0005829">
    <property type="term" value="C:cytosol"/>
    <property type="evidence" value="ECO:0007669"/>
    <property type="project" value="TreeGrafter"/>
</dbReference>
<dbReference type="PROSITE" id="PS50110">
    <property type="entry name" value="RESPONSE_REGULATORY"/>
    <property type="match status" value="1"/>
</dbReference>
<dbReference type="GO" id="GO:0000976">
    <property type="term" value="F:transcription cis-regulatory region binding"/>
    <property type="evidence" value="ECO:0007669"/>
    <property type="project" value="TreeGrafter"/>
</dbReference>
<dbReference type="CDD" id="cd00383">
    <property type="entry name" value="trans_reg_C"/>
    <property type="match status" value="1"/>
</dbReference>
<dbReference type="Proteomes" id="UP000276309">
    <property type="component" value="Chromosome"/>
</dbReference>
<dbReference type="SMART" id="SM00448">
    <property type="entry name" value="REC"/>
    <property type="match status" value="1"/>
</dbReference>
<dbReference type="AlphaFoldDB" id="A0A3G2L9Z0"/>
<dbReference type="Gene3D" id="6.10.250.690">
    <property type="match status" value="1"/>
</dbReference>
<dbReference type="Gene3D" id="3.40.50.2300">
    <property type="match status" value="1"/>
</dbReference>
<keyword evidence="5" id="KW-0804">Transcription</keyword>
<evidence type="ECO:0000256" key="3">
    <source>
        <dbReference type="ARBA" id="ARBA00023015"/>
    </source>
</evidence>
<dbReference type="Pfam" id="PF00486">
    <property type="entry name" value="Trans_reg_C"/>
    <property type="match status" value="1"/>
</dbReference>
<dbReference type="Gene3D" id="1.10.10.10">
    <property type="entry name" value="Winged helix-like DNA-binding domain superfamily/Winged helix DNA-binding domain"/>
    <property type="match status" value="1"/>
</dbReference>
<dbReference type="Pfam" id="PF00072">
    <property type="entry name" value="Response_reg"/>
    <property type="match status" value="1"/>
</dbReference>
<dbReference type="SUPFAM" id="SSF52172">
    <property type="entry name" value="CheY-like"/>
    <property type="match status" value="1"/>
</dbReference>
<protein>
    <submittedName>
        <fullName evidence="10">DNA-binding response regulator</fullName>
    </submittedName>
</protein>
<evidence type="ECO:0000313" key="11">
    <source>
        <dbReference type="Proteomes" id="UP000276309"/>
    </source>
</evidence>
<dbReference type="PANTHER" id="PTHR48111">
    <property type="entry name" value="REGULATOR OF RPOS"/>
    <property type="match status" value="1"/>
</dbReference>
<evidence type="ECO:0000259" key="8">
    <source>
        <dbReference type="PROSITE" id="PS50110"/>
    </source>
</evidence>
<dbReference type="GO" id="GO:0032993">
    <property type="term" value="C:protein-DNA complex"/>
    <property type="evidence" value="ECO:0007669"/>
    <property type="project" value="TreeGrafter"/>
</dbReference>
<feature type="domain" description="OmpR/PhoB-type" evidence="9">
    <location>
        <begin position="124"/>
        <end position="224"/>
    </location>
</feature>
<evidence type="ECO:0000256" key="2">
    <source>
        <dbReference type="ARBA" id="ARBA00023012"/>
    </source>
</evidence>
<dbReference type="GO" id="GO:0000156">
    <property type="term" value="F:phosphorelay response regulator activity"/>
    <property type="evidence" value="ECO:0007669"/>
    <property type="project" value="TreeGrafter"/>
</dbReference>
<evidence type="ECO:0000256" key="7">
    <source>
        <dbReference type="PROSITE-ProRule" id="PRU01091"/>
    </source>
</evidence>
<evidence type="ECO:0000259" key="9">
    <source>
        <dbReference type="PROSITE" id="PS51755"/>
    </source>
</evidence>
<keyword evidence="1 6" id="KW-0597">Phosphoprotein</keyword>
<sequence length="226" mass="26050">MKILIVEDEPQMLENMKSSLEREHYRVETADNYLSAIDKIGGYDYDCILLDITLPDGNGLELLQELKKMGKEEGVIVVSAKDSLEDRLKGLDLGADDYLPKPFHMAELNARVKAIIRRRNFEGSNIIEFGNVSVRPENRTVYINEQVLNLNRKEYDILMYLISNRQRLVTKSALAEHVWGDHIDQSDSFDFIYSQMKNLRKKLSDEKATIMIEAVYGVGYKLKDIQ</sequence>
<evidence type="ECO:0000313" key="10">
    <source>
        <dbReference type="EMBL" id="AYN69078.1"/>
    </source>
</evidence>
<keyword evidence="4 7" id="KW-0238">DNA-binding</keyword>
<evidence type="ECO:0000256" key="5">
    <source>
        <dbReference type="ARBA" id="ARBA00023163"/>
    </source>
</evidence>
<keyword evidence="11" id="KW-1185">Reference proteome</keyword>
<dbReference type="OrthoDB" id="9790442at2"/>
<feature type="modified residue" description="4-aspartylphosphate" evidence="6">
    <location>
        <position position="51"/>
    </location>
</feature>
<dbReference type="GO" id="GO:0006355">
    <property type="term" value="P:regulation of DNA-templated transcription"/>
    <property type="evidence" value="ECO:0007669"/>
    <property type="project" value="InterPro"/>
</dbReference>
<reference evidence="10 11" key="1">
    <citation type="submission" date="2018-08" db="EMBL/GenBank/DDBJ databases">
        <title>The reduced genetic potential of extracellular carbohydrate catabolism in Euzebyella marina RN62, a Flavobacteriia bacterium isolated from the hadal water.</title>
        <authorList>
            <person name="Xue C."/>
        </authorList>
    </citation>
    <scope>NUCLEOTIDE SEQUENCE [LARGE SCALE GENOMIC DNA]</scope>
    <source>
        <strain evidence="10 11">RN62</strain>
    </source>
</reference>
<dbReference type="InterPro" id="IPR036388">
    <property type="entry name" value="WH-like_DNA-bd_sf"/>
</dbReference>
<dbReference type="PANTHER" id="PTHR48111:SF22">
    <property type="entry name" value="REGULATOR OF RPOS"/>
    <property type="match status" value="1"/>
</dbReference>
<keyword evidence="3" id="KW-0805">Transcription regulation</keyword>
<feature type="domain" description="Response regulatory" evidence="8">
    <location>
        <begin position="2"/>
        <end position="116"/>
    </location>
</feature>
<organism evidence="10 11">
    <name type="scientific">Euzebyella marina</name>
    <dbReference type="NCBI Taxonomy" id="1761453"/>
    <lineage>
        <taxon>Bacteria</taxon>
        <taxon>Pseudomonadati</taxon>
        <taxon>Bacteroidota</taxon>
        <taxon>Flavobacteriia</taxon>
        <taxon>Flavobacteriales</taxon>
        <taxon>Flavobacteriaceae</taxon>
        <taxon>Euzebyella</taxon>
    </lineage>
</organism>
<feature type="DNA-binding region" description="OmpR/PhoB-type" evidence="7">
    <location>
        <begin position="124"/>
        <end position="224"/>
    </location>
</feature>
<dbReference type="PROSITE" id="PS51755">
    <property type="entry name" value="OMPR_PHOB"/>
    <property type="match status" value="1"/>
</dbReference>
<dbReference type="RefSeq" id="WP_121850085.1">
    <property type="nucleotide sequence ID" value="NZ_CP032050.1"/>
</dbReference>
<accession>A0A3G2L9Z0</accession>
<dbReference type="SMART" id="SM00862">
    <property type="entry name" value="Trans_reg_C"/>
    <property type="match status" value="1"/>
</dbReference>
<proteinExistence type="predicted"/>
<dbReference type="EMBL" id="CP032050">
    <property type="protein sequence ID" value="AYN69078.1"/>
    <property type="molecule type" value="Genomic_DNA"/>
</dbReference>
<evidence type="ECO:0000256" key="6">
    <source>
        <dbReference type="PROSITE-ProRule" id="PRU00169"/>
    </source>
</evidence>
<dbReference type="InterPro" id="IPR001789">
    <property type="entry name" value="Sig_transdc_resp-reg_receiver"/>
</dbReference>